<sequence length="38" mass="4438">THFQRAVRQHKSPSAQCCTTFKKIATIHIYFHNGFGIY</sequence>
<organism evidence="1">
    <name type="scientific">marine sediment metagenome</name>
    <dbReference type="NCBI Taxonomy" id="412755"/>
    <lineage>
        <taxon>unclassified sequences</taxon>
        <taxon>metagenomes</taxon>
        <taxon>ecological metagenomes</taxon>
    </lineage>
</organism>
<evidence type="ECO:0000313" key="1">
    <source>
        <dbReference type="EMBL" id="GAG46097.1"/>
    </source>
</evidence>
<comment type="caution">
    <text evidence="1">The sequence shown here is derived from an EMBL/GenBank/DDBJ whole genome shotgun (WGS) entry which is preliminary data.</text>
</comment>
<proteinExistence type="predicted"/>
<gene>
    <name evidence="1" type="ORF">S01H1_74973</name>
</gene>
<dbReference type="EMBL" id="BARS01050191">
    <property type="protein sequence ID" value="GAG46097.1"/>
    <property type="molecule type" value="Genomic_DNA"/>
</dbReference>
<name>X0YFW2_9ZZZZ</name>
<feature type="non-terminal residue" evidence="1">
    <location>
        <position position="1"/>
    </location>
</feature>
<protein>
    <submittedName>
        <fullName evidence="1">Uncharacterized protein</fullName>
    </submittedName>
</protein>
<dbReference type="AlphaFoldDB" id="X0YFW2"/>
<reference evidence="1" key="1">
    <citation type="journal article" date="2014" name="Front. Microbiol.">
        <title>High frequency of phylogenetically diverse reductive dehalogenase-homologous genes in deep subseafloor sedimentary metagenomes.</title>
        <authorList>
            <person name="Kawai M."/>
            <person name="Futagami T."/>
            <person name="Toyoda A."/>
            <person name="Takaki Y."/>
            <person name="Nishi S."/>
            <person name="Hori S."/>
            <person name="Arai W."/>
            <person name="Tsubouchi T."/>
            <person name="Morono Y."/>
            <person name="Uchiyama I."/>
            <person name="Ito T."/>
            <person name="Fujiyama A."/>
            <person name="Inagaki F."/>
            <person name="Takami H."/>
        </authorList>
    </citation>
    <scope>NUCLEOTIDE SEQUENCE</scope>
    <source>
        <strain evidence="1">Expedition CK06-06</strain>
    </source>
</reference>
<accession>X0YFW2</accession>